<reference evidence="1" key="2">
    <citation type="journal article" date="2023" name="Commun. Biol.">
        <title>Intrasexual cuticular hydrocarbon dimorphism in a wasp sheds light on hydrocarbon biosynthesis genes in Hymenoptera.</title>
        <authorList>
            <person name="Moris V.C."/>
            <person name="Podsiadlowski L."/>
            <person name="Martin S."/>
            <person name="Oeyen J.P."/>
            <person name="Donath A."/>
            <person name="Petersen M."/>
            <person name="Wilbrandt J."/>
            <person name="Misof B."/>
            <person name="Liedtke D."/>
            <person name="Thamm M."/>
            <person name="Scheiner R."/>
            <person name="Schmitt T."/>
            <person name="Niehuis O."/>
        </authorList>
    </citation>
    <scope>NUCLEOTIDE SEQUENCE</scope>
    <source>
        <strain evidence="1">GBR_01_08_01A</strain>
    </source>
</reference>
<dbReference type="EMBL" id="JAIFRP010004410">
    <property type="protein sequence ID" value="KAK2575725.1"/>
    <property type="molecule type" value="Genomic_DNA"/>
</dbReference>
<dbReference type="Proteomes" id="UP001258017">
    <property type="component" value="Unassembled WGS sequence"/>
</dbReference>
<evidence type="ECO:0000313" key="2">
    <source>
        <dbReference type="Proteomes" id="UP001258017"/>
    </source>
</evidence>
<protein>
    <submittedName>
        <fullName evidence="1">Uncharacterized protein</fullName>
    </submittedName>
</protein>
<comment type="caution">
    <text evidence="1">The sequence shown here is derived from an EMBL/GenBank/DDBJ whole genome shotgun (WGS) entry which is preliminary data.</text>
</comment>
<name>A0AAD9RA91_9HYME</name>
<accession>A0AAD9RA91</accession>
<proteinExistence type="predicted"/>
<reference evidence="1" key="1">
    <citation type="submission" date="2021-08" db="EMBL/GenBank/DDBJ databases">
        <authorList>
            <person name="Misof B."/>
            <person name="Oliver O."/>
            <person name="Podsiadlowski L."/>
            <person name="Donath A."/>
            <person name="Peters R."/>
            <person name="Mayer C."/>
            <person name="Rust J."/>
            <person name="Gunkel S."/>
            <person name="Lesny P."/>
            <person name="Martin S."/>
            <person name="Oeyen J.P."/>
            <person name="Petersen M."/>
            <person name="Panagiotis P."/>
            <person name="Wilbrandt J."/>
            <person name="Tanja T."/>
        </authorList>
    </citation>
    <scope>NUCLEOTIDE SEQUENCE</scope>
    <source>
        <strain evidence="1">GBR_01_08_01A</strain>
        <tissue evidence="1">Thorax + abdomen</tissue>
    </source>
</reference>
<keyword evidence="2" id="KW-1185">Reference proteome</keyword>
<organism evidence="1 2">
    <name type="scientific">Odynerus spinipes</name>
    <dbReference type="NCBI Taxonomy" id="1348599"/>
    <lineage>
        <taxon>Eukaryota</taxon>
        <taxon>Metazoa</taxon>
        <taxon>Ecdysozoa</taxon>
        <taxon>Arthropoda</taxon>
        <taxon>Hexapoda</taxon>
        <taxon>Insecta</taxon>
        <taxon>Pterygota</taxon>
        <taxon>Neoptera</taxon>
        <taxon>Endopterygota</taxon>
        <taxon>Hymenoptera</taxon>
        <taxon>Apocrita</taxon>
        <taxon>Aculeata</taxon>
        <taxon>Vespoidea</taxon>
        <taxon>Vespidae</taxon>
        <taxon>Eumeninae</taxon>
        <taxon>Odynerus</taxon>
    </lineage>
</organism>
<gene>
    <name evidence="1" type="ORF">KPH14_012114</name>
</gene>
<sequence length="84" mass="9387">MSVIVKDPTAIYNVSYFRVKNYYCCQCSPPVCCYPRLPPCDPCFCCKPPPICIKLPPPPPPICPPWPPPHSGPLPDQNYYASTC</sequence>
<dbReference type="AlphaFoldDB" id="A0AAD9RA91"/>
<evidence type="ECO:0000313" key="1">
    <source>
        <dbReference type="EMBL" id="KAK2575725.1"/>
    </source>
</evidence>